<feature type="transmembrane region" description="Helical" evidence="7">
    <location>
        <begin position="12"/>
        <end position="35"/>
    </location>
</feature>
<dbReference type="InterPro" id="IPR051393">
    <property type="entry name" value="ABC_transporter_permease"/>
</dbReference>
<name>A0A6J6E6E3_9ZZZZ</name>
<feature type="transmembrane region" description="Helical" evidence="7">
    <location>
        <begin position="76"/>
        <end position="99"/>
    </location>
</feature>
<accession>A0A6J6E6E3</accession>
<dbReference type="Gene3D" id="1.10.3720.10">
    <property type="entry name" value="MetI-like"/>
    <property type="match status" value="1"/>
</dbReference>
<dbReference type="PANTHER" id="PTHR30193:SF41">
    <property type="entry name" value="DIACETYLCHITOBIOSE UPTAKE SYSTEM PERMEASE PROTEIN NGCF"/>
    <property type="match status" value="1"/>
</dbReference>
<organism evidence="9">
    <name type="scientific">freshwater metagenome</name>
    <dbReference type="NCBI Taxonomy" id="449393"/>
    <lineage>
        <taxon>unclassified sequences</taxon>
        <taxon>metagenomes</taxon>
        <taxon>ecological metagenomes</taxon>
    </lineage>
</organism>
<dbReference type="InterPro" id="IPR000515">
    <property type="entry name" value="MetI-like"/>
</dbReference>
<keyword evidence="5 7" id="KW-1133">Transmembrane helix</keyword>
<keyword evidence="6 7" id="KW-0472">Membrane</keyword>
<dbReference type="Pfam" id="PF00528">
    <property type="entry name" value="BPD_transp_1"/>
    <property type="match status" value="1"/>
</dbReference>
<comment type="subcellular location">
    <subcellularLocation>
        <location evidence="1">Cell membrane</location>
        <topology evidence="1">Multi-pass membrane protein</topology>
    </subcellularLocation>
</comment>
<feature type="transmembrane region" description="Helical" evidence="7">
    <location>
        <begin position="157"/>
        <end position="178"/>
    </location>
</feature>
<evidence type="ECO:0000256" key="4">
    <source>
        <dbReference type="ARBA" id="ARBA00022692"/>
    </source>
</evidence>
<feature type="transmembrane region" description="Helical" evidence="7">
    <location>
        <begin position="111"/>
        <end position="137"/>
    </location>
</feature>
<dbReference type="PROSITE" id="PS50928">
    <property type="entry name" value="ABC_TM1"/>
    <property type="match status" value="1"/>
</dbReference>
<dbReference type="PANTHER" id="PTHR30193">
    <property type="entry name" value="ABC TRANSPORTER PERMEASE PROTEIN"/>
    <property type="match status" value="1"/>
</dbReference>
<gene>
    <name evidence="9" type="ORF">UFOPK1684_00784</name>
</gene>
<evidence type="ECO:0000256" key="1">
    <source>
        <dbReference type="ARBA" id="ARBA00004651"/>
    </source>
</evidence>
<dbReference type="SUPFAM" id="SSF161098">
    <property type="entry name" value="MetI-like"/>
    <property type="match status" value="1"/>
</dbReference>
<evidence type="ECO:0000259" key="8">
    <source>
        <dbReference type="PROSITE" id="PS50928"/>
    </source>
</evidence>
<dbReference type="GO" id="GO:0055085">
    <property type="term" value="P:transmembrane transport"/>
    <property type="evidence" value="ECO:0007669"/>
    <property type="project" value="InterPro"/>
</dbReference>
<evidence type="ECO:0000313" key="9">
    <source>
        <dbReference type="EMBL" id="CAB4571982.1"/>
    </source>
</evidence>
<dbReference type="CDD" id="cd06261">
    <property type="entry name" value="TM_PBP2"/>
    <property type="match status" value="1"/>
</dbReference>
<evidence type="ECO:0000256" key="6">
    <source>
        <dbReference type="ARBA" id="ARBA00023136"/>
    </source>
</evidence>
<feature type="domain" description="ABC transmembrane type-1" evidence="8">
    <location>
        <begin position="72"/>
        <end position="285"/>
    </location>
</feature>
<keyword evidence="4 7" id="KW-0812">Transmembrane</keyword>
<feature type="transmembrane region" description="Helical" evidence="7">
    <location>
        <begin position="269"/>
        <end position="286"/>
    </location>
</feature>
<dbReference type="GO" id="GO:0005886">
    <property type="term" value="C:plasma membrane"/>
    <property type="evidence" value="ECO:0007669"/>
    <property type="project" value="UniProtKB-SubCell"/>
</dbReference>
<evidence type="ECO:0000256" key="7">
    <source>
        <dbReference type="SAM" id="Phobius"/>
    </source>
</evidence>
<proteinExistence type="predicted"/>
<dbReference type="EMBL" id="CAEZTM010000031">
    <property type="protein sequence ID" value="CAB4571982.1"/>
    <property type="molecule type" value="Genomic_DNA"/>
</dbReference>
<evidence type="ECO:0000256" key="3">
    <source>
        <dbReference type="ARBA" id="ARBA00022475"/>
    </source>
</evidence>
<dbReference type="AlphaFoldDB" id="A0A6J6E6E3"/>
<keyword evidence="3" id="KW-1003">Cell membrane</keyword>
<sequence>MKSKKAGALKHFKRFGIFAAVPLFVFGIVLVFPFLRGIFLTFTNWDGFDYDSFVGLDNYALSIQDEAFWSAMTMTFGYVIASLILVNLVGFGLALLVTIPMRGTNVFRTFFFVPNLIGGVILGLIWQFIFASVLPSLSEIFSIPFFESDWLLTPTTAFWAMVIVTVWQMGGYMMIIYITGLMSIEKDVLEAAIIDGASAFRTLMSIKIPLMAQAFTISMFLTIRNSFMAYDLNLSLTGGGPYRTTELISLHVFKEAFGFGNFATGQSQAVMMFLVIAVAALTQVVLSKRAEVQR</sequence>
<dbReference type="InterPro" id="IPR035906">
    <property type="entry name" value="MetI-like_sf"/>
</dbReference>
<feature type="transmembrane region" description="Helical" evidence="7">
    <location>
        <begin position="208"/>
        <end position="227"/>
    </location>
</feature>
<protein>
    <submittedName>
        <fullName evidence="9">Unannotated protein</fullName>
    </submittedName>
</protein>
<keyword evidence="2" id="KW-0813">Transport</keyword>
<evidence type="ECO:0000256" key="2">
    <source>
        <dbReference type="ARBA" id="ARBA00022448"/>
    </source>
</evidence>
<evidence type="ECO:0000256" key="5">
    <source>
        <dbReference type="ARBA" id="ARBA00022989"/>
    </source>
</evidence>
<reference evidence="9" key="1">
    <citation type="submission" date="2020-05" db="EMBL/GenBank/DDBJ databases">
        <authorList>
            <person name="Chiriac C."/>
            <person name="Salcher M."/>
            <person name="Ghai R."/>
            <person name="Kavagutti S V."/>
        </authorList>
    </citation>
    <scope>NUCLEOTIDE SEQUENCE</scope>
</reference>